<dbReference type="InterPro" id="IPR045625">
    <property type="entry name" value="DUF6427"/>
</dbReference>
<reference evidence="3" key="1">
    <citation type="submission" date="2017-09" db="EMBL/GenBank/DDBJ databases">
        <authorList>
            <person name="Varghese N."/>
            <person name="Submissions S."/>
        </authorList>
    </citation>
    <scope>NUCLEOTIDE SEQUENCE [LARGE SCALE GENOMIC DNA]</scope>
    <source>
        <strain evidence="3">DSM 25885</strain>
    </source>
</reference>
<keyword evidence="1" id="KW-0812">Transmembrane</keyword>
<keyword evidence="1" id="KW-1133">Transmembrane helix</keyword>
<dbReference type="Pfam" id="PF19992">
    <property type="entry name" value="DUF6427"/>
    <property type="match status" value="1"/>
</dbReference>
<dbReference type="OrthoDB" id="1439867at2"/>
<feature type="transmembrane region" description="Helical" evidence="1">
    <location>
        <begin position="203"/>
        <end position="227"/>
    </location>
</feature>
<dbReference type="EMBL" id="OBEH01000001">
    <property type="protein sequence ID" value="SNY95037.1"/>
    <property type="molecule type" value="Genomic_DNA"/>
</dbReference>
<evidence type="ECO:0000313" key="2">
    <source>
        <dbReference type="EMBL" id="SNY95037.1"/>
    </source>
</evidence>
<feature type="transmembrane region" description="Helical" evidence="1">
    <location>
        <begin position="291"/>
        <end position="308"/>
    </location>
</feature>
<sequence>MISRFFGKTKPINYIVLSGFLFLFYCEFLFFGSGRGLSLDTLPIESLVLGTLLISIYIISRIVDVEKVTSLSSFAILFFTLLLVAFSEVLDDRNAIFANFFLLLAIWRLLAIKSVRNVKHKIFDASLLICLASFFYDWALIFLILVFVAINVYDRKPAKNWMVPFAAILTLLLLSFAIFRLSGWPGFYEEHYQFTIDFLSNDFFGQSGIVKLLIYVSLMLLVMFLVFLKVRKQGGGKLILLRMVFLAFILGTIMIFFKYDEASPVLVTFFPAAVFLTNYLEAIKKTKLKELVVGICLVLSFLLFVLELNL</sequence>
<gene>
    <name evidence="2" type="ORF">SAMN06265377_0703</name>
</gene>
<feature type="transmembrane region" description="Helical" evidence="1">
    <location>
        <begin position="44"/>
        <end position="63"/>
    </location>
</feature>
<feature type="transmembrane region" description="Helical" evidence="1">
    <location>
        <begin position="125"/>
        <end position="150"/>
    </location>
</feature>
<keyword evidence="1" id="KW-0472">Membrane</keyword>
<feature type="transmembrane region" description="Helical" evidence="1">
    <location>
        <begin position="263"/>
        <end position="279"/>
    </location>
</feature>
<protein>
    <submittedName>
        <fullName evidence="2">Uncharacterized protein</fullName>
    </submittedName>
</protein>
<feature type="transmembrane region" description="Helical" evidence="1">
    <location>
        <begin position="12"/>
        <end position="32"/>
    </location>
</feature>
<evidence type="ECO:0000313" key="3">
    <source>
        <dbReference type="Proteomes" id="UP000219048"/>
    </source>
</evidence>
<accession>A0A285MEZ0</accession>
<dbReference type="Proteomes" id="UP000219048">
    <property type="component" value="Unassembled WGS sequence"/>
</dbReference>
<organism evidence="2 3">
    <name type="scientific">Flagellimonas pacifica</name>
    <dbReference type="NCBI Taxonomy" id="1247520"/>
    <lineage>
        <taxon>Bacteria</taxon>
        <taxon>Pseudomonadati</taxon>
        <taxon>Bacteroidota</taxon>
        <taxon>Flavobacteriia</taxon>
        <taxon>Flavobacteriales</taxon>
        <taxon>Flavobacteriaceae</taxon>
        <taxon>Flagellimonas</taxon>
    </lineage>
</organism>
<dbReference type="RefSeq" id="WP_097044379.1">
    <property type="nucleotide sequence ID" value="NZ_OBEH01000001.1"/>
</dbReference>
<dbReference type="AlphaFoldDB" id="A0A285MEZ0"/>
<feature type="transmembrane region" description="Helical" evidence="1">
    <location>
        <begin position="162"/>
        <end position="183"/>
    </location>
</feature>
<feature type="transmembrane region" description="Helical" evidence="1">
    <location>
        <begin position="96"/>
        <end position="113"/>
    </location>
</feature>
<evidence type="ECO:0000256" key="1">
    <source>
        <dbReference type="SAM" id="Phobius"/>
    </source>
</evidence>
<proteinExistence type="predicted"/>
<keyword evidence="3" id="KW-1185">Reference proteome</keyword>
<name>A0A285MEZ0_9FLAO</name>
<feature type="transmembrane region" description="Helical" evidence="1">
    <location>
        <begin position="69"/>
        <end position="89"/>
    </location>
</feature>
<feature type="transmembrane region" description="Helical" evidence="1">
    <location>
        <begin position="239"/>
        <end position="257"/>
    </location>
</feature>